<protein>
    <submittedName>
        <fullName evidence="1">Uncharacterized protein</fullName>
    </submittedName>
</protein>
<evidence type="ECO:0000313" key="2">
    <source>
        <dbReference type="Proteomes" id="UP000037747"/>
    </source>
</evidence>
<dbReference type="OrthoDB" id="306692at2157"/>
<dbReference type="RefSeq" id="WP_053772411.1">
    <property type="nucleotide sequence ID" value="NZ_LIST01000005.1"/>
</dbReference>
<dbReference type="STRING" id="1765655.AMR74_12580"/>
<comment type="caution">
    <text evidence="1">The sequence shown here is derived from an EMBL/GenBank/DDBJ whole genome shotgun (WGS) entry which is preliminary data.</text>
</comment>
<dbReference type="Proteomes" id="UP000037747">
    <property type="component" value="Unassembled WGS sequence"/>
</dbReference>
<keyword evidence="2" id="KW-1185">Reference proteome</keyword>
<dbReference type="PATRIC" id="fig|1705389.3.peg.1412"/>
<dbReference type="EMBL" id="LIST01000005">
    <property type="protein sequence ID" value="KOX95770.1"/>
    <property type="molecule type" value="Genomic_DNA"/>
</dbReference>
<organism evidence="1 2">
    <name type="scientific">Halorubrum tropicale</name>
    <dbReference type="NCBI Taxonomy" id="1765655"/>
    <lineage>
        <taxon>Archaea</taxon>
        <taxon>Methanobacteriati</taxon>
        <taxon>Methanobacteriota</taxon>
        <taxon>Stenosarchaea group</taxon>
        <taxon>Halobacteria</taxon>
        <taxon>Halobacteriales</taxon>
        <taxon>Haloferacaceae</taxon>
        <taxon>Halorubrum</taxon>
    </lineage>
</organism>
<accession>A0A0N0BQR4</accession>
<evidence type="ECO:0000313" key="1">
    <source>
        <dbReference type="EMBL" id="KOX95770.1"/>
    </source>
</evidence>
<gene>
    <name evidence="1" type="ORF">AMR74_12580</name>
</gene>
<reference evidence="1 2" key="1">
    <citation type="submission" date="2015-08" db="EMBL/GenBank/DDBJ databases">
        <title>Genomes of Isolates from Cabo Rojo, PR.</title>
        <authorList>
            <person name="Sanchez-Nieves R.L."/>
            <person name="Montalvo-Rodriguez R."/>
        </authorList>
    </citation>
    <scope>NUCLEOTIDE SEQUENCE [LARGE SCALE GENOMIC DNA]</scope>
    <source>
        <strain evidence="1 2">5</strain>
    </source>
</reference>
<name>A0A0N0BQR4_9EURY</name>
<dbReference type="AlphaFoldDB" id="A0A0N0BQR4"/>
<dbReference type="Pfam" id="PF19104">
    <property type="entry name" value="DUF5791"/>
    <property type="match status" value="1"/>
</dbReference>
<proteinExistence type="predicted"/>
<sequence>MFHEVVDGRGGGPEVDADEPAAEELLAAFEAMVTEAAAAVDPDRLVGEVGLSEADAGALRDGEVASLSLADGAAVLAAANPDRDADATVAEVRDHLLMGMATAVLDVDAIAAKIDADLTGQEVQQALEGRTRMTLGQLAEILAVIERRKP</sequence>
<dbReference type="InterPro" id="IPR043809">
    <property type="entry name" value="DUF5791"/>
</dbReference>